<gene>
    <name evidence="1" type="ORF">LCGC14_1415560</name>
</gene>
<comment type="caution">
    <text evidence="1">The sequence shown here is derived from an EMBL/GenBank/DDBJ whole genome shotgun (WGS) entry which is preliminary data.</text>
</comment>
<name>A0A0F9MUN7_9ZZZZ</name>
<reference evidence="1" key="1">
    <citation type="journal article" date="2015" name="Nature">
        <title>Complex archaea that bridge the gap between prokaryotes and eukaryotes.</title>
        <authorList>
            <person name="Spang A."/>
            <person name="Saw J.H."/>
            <person name="Jorgensen S.L."/>
            <person name="Zaremba-Niedzwiedzka K."/>
            <person name="Martijn J."/>
            <person name="Lind A.E."/>
            <person name="van Eijk R."/>
            <person name="Schleper C."/>
            <person name="Guy L."/>
            <person name="Ettema T.J."/>
        </authorList>
    </citation>
    <scope>NUCLEOTIDE SEQUENCE</scope>
</reference>
<dbReference type="AlphaFoldDB" id="A0A0F9MUN7"/>
<organism evidence="1">
    <name type="scientific">marine sediment metagenome</name>
    <dbReference type="NCBI Taxonomy" id="412755"/>
    <lineage>
        <taxon>unclassified sequences</taxon>
        <taxon>metagenomes</taxon>
        <taxon>ecological metagenomes</taxon>
    </lineage>
</organism>
<sequence length="331" mass="35158">MTERFKTTLRDYVDSGDQLNSAHFNDLIDSNPNVFTKAAAPTANDDTGDGYEVGDIWLDTTNDKVYIVIDVTLTAAVWNEIHEAALDNIVEDTTPQLGGNLDVNGKSIVSVAAGDITLTPDTTGDVVLDGLKHPQADGSANQFMRTDGADQLVLATPPFDQPPYIVGATYLSIPGAESTDLTMTVDRLYGTYFQVTAPSQAFDRVSFEVQTAEAAKTARVGLYNVGTGGLPGALVTDFGTISVASTGGKEITISETLSYGWYVLAIVTDATTCDIEQINNVGHRRLGASNSSNALRGFVYVAHAYAALPDPFGSPTYDTSAREPKLGLRAA</sequence>
<accession>A0A0F9MUN7</accession>
<evidence type="ECO:0000313" key="1">
    <source>
        <dbReference type="EMBL" id="KKM72932.1"/>
    </source>
</evidence>
<dbReference type="EMBL" id="LAZR01009383">
    <property type="protein sequence ID" value="KKM72932.1"/>
    <property type="molecule type" value="Genomic_DNA"/>
</dbReference>
<proteinExistence type="predicted"/>
<protein>
    <submittedName>
        <fullName evidence="1">Uncharacterized protein</fullName>
    </submittedName>
</protein>